<dbReference type="NCBIfam" id="NF003976">
    <property type="entry name" value="PRK05469.1"/>
    <property type="match status" value="1"/>
</dbReference>
<comment type="catalytic activity">
    <reaction evidence="7">
        <text>Release of the N-terminal residue from a tripeptide.</text>
        <dbReference type="EC" id="3.4.11.4"/>
    </reaction>
</comment>
<proteinExistence type="inferred from homology"/>
<dbReference type="GO" id="GO:0006508">
    <property type="term" value="P:proteolysis"/>
    <property type="evidence" value="ECO:0007669"/>
    <property type="project" value="UniProtKB-UniRule"/>
</dbReference>
<dbReference type="Pfam" id="PF07687">
    <property type="entry name" value="M20_dimer"/>
    <property type="match status" value="1"/>
</dbReference>
<dbReference type="PROSITE" id="PS00759">
    <property type="entry name" value="ARGE_DAPE_CPG2_2"/>
    <property type="match status" value="1"/>
</dbReference>
<dbReference type="SUPFAM" id="SSF55031">
    <property type="entry name" value="Bacterial exopeptidase dimerisation domain"/>
    <property type="match status" value="1"/>
</dbReference>
<evidence type="ECO:0000313" key="11">
    <source>
        <dbReference type="EMBL" id="SCQ24268.1"/>
    </source>
</evidence>
<keyword evidence="2 7" id="KW-0645">Protease</keyword>
<dbReference type="GO" id="GO:0005829">
    <property type="term" value="C:cytosol"/>
    <property type="evidence" value="ECO:0007669"/>
    <property type="project" value="TreeGrafter"/>
</dbReference>
<evidence type="ECO:0000256" key="6">
    <source>
        <dbReference type="ARBA" id="ARBA00023049"/>
    </source>
</evidence>
<feature type="binding site" evidence="7 9">
    <location>
        <position position="175"/>
    </location>
    <ligand>
        <name>Zn(2+)</name>
        <dbReference type="ChEBI" id="CHEBI:29105"/>
        <label>2</label>
    </ligand>
</feature>
<evidence type="ECO:0000256" key="4">
    <source>
        <dbReference type="ARBA" id="ARBA00022801"/>
    </source>
</evidence>
<dbReference type="InterPro" id="IPR002933">
    <property type="entry name" value="Peptidase_M20"/>
</dbReference>
<dbReference type="InterPro" id="IPR010161">
    <property type="entry name" value="Peptidase_M20B"/>
</dbReference>
<dbReference type="PROSITE" id="PS00758">
    <property type="entry name" value="ARGE_DAPE_CPG2_1"/>
    <property type="match status" value="1"/>
</dbReference>
<evidence type="ECO:0000259" key="10">
    <source>
        <dbReference type="Pfam" id="PF07687"/>
    </source>
</evidence>
<feature type="domain" description="Peptidase M20 dimerisation" evidence="10">
    <location>
        <begin position="206"/>
        <end position="307"/>
    </location>
</feature>
<comment type="cofactor">
    <cofactor evidence="7 9">
        <name>Zn(2+)</name>
        <dbReference type="ChEBI" id="CHEBI:29105"/>
    </cofactor>
    <text evidence="7 9">Binds 2 Zn(2+) ions per subunit.</text>
</comment>
<keyword evidence="5 7" id="KW-0862">Zinc</keyword>
<feature type="active site" evidence="7 8">
    <location>
        <position position="80"/>
    </location>
</feature>
<feature type="binding site" evidence="7 9">
    <location>
        <position position="140"/>
    </location>
    <ligand>
        <name>Zn(2+)</name>
        <dbReference type="ChEBI" id="CHEBI:29105"/>
        <label>2</label>
    </ligand>
</feature>
<dbReference type="InterPro" id="IPR011650">
    <property type="entry name" value="Peptidase_M20_dimer"/>
</dbReference>
<dbReference type="Gene3D" id="3.40.630.10">
    <property type="entry name" value="Zn peptidases"/>
    <property type="match status" value="1"/>
</dbReference>
<dbReference type="InterPro" id="IPR036264">
    <property type="entry name" value="Bact_exopeptidase_dim_dom"/>
</dbReference>
<keyword evidence="7" id="KW-0963">Cytoplasm</keyword>
<dbReference type="AlphaFoldDB" id="A0A1D3UYE3"/>
<protein>
    <recommendedName>
        <fullName evidence="7">Peptidase T</fullName>
        <ecNumber evidence="7">3.4.11.4</ecNumber>
    </recommendedName>
    <alternativeName>
        <fullName evidence="7">Aminotripeptidase</fullName>
        <shortName evidence="7">Tripeptidase</shortName>
    </alternativeName>
    <alternativeName>
        <fullName evidence="7">Tripeptide aminopeptidase</fullName>
    </alternativeName>
</protein>
<evidence type="ECO:0000256" key="2">
    <source>
        <dbReference type="ARBA" id="ARBA00022670"/>
    </source>
</evidence>
<keyword evidence="4 7" id="KW-0378">Hydrolase</keyword>
<dbReference type="RefSeq" id="WP_074450223.1">
    <property type="nucleotide sequence ID" value="NZ_FMML01000083.1"/>
</dbReference>
<evidence type="ECO:0000313" key="12">
    <source>
        <dbReference type="Proteomes" id="UP000182057"/>
    </source>
</evidence>
<organism evidence="11 12">
    <name type="scientific">Tannerella forsythia</name>
    <name type="common">Bacteroides forsythus</name>
    <dbReference type="NCBI Taxonomy" id="28112"/>
    <lineage>
        <taxon>Bacteria</taxon>
        <taxon>Pseudomonadati</taxon>
        <taxon>Bacteroidota</taxon>
        <taxon>Bacteroidia</taxon>
        <taxon>Bacteroidales</taxon>
        <taxon>Tannerellaceae</taxon>
        <taxon>Tannerella</taxon>
    </lineage>
</organism>
<dbReference type="CDD" id="cd03892">
    <property type="entry name" value="M20_peptT"/>
    <property type="match status" value="1"/>
</dbReference>
<feature type="binding site" evidence="7 9">
    <location>
        <position position="78"/>
    </location>
    <ligand>
        <name>Zn(2+)</name>
        <dbReference type="ChEBI" id="CHEBI:29105"/>
        <label>1</label>
    </ligand>
</feature>
<dbReference type="GO" id="GO:0043171">
    <property type="term" value="P:peptide catabolic process"/>
    <property type="evidence" value="ECO:0007669"/>
    <property type="project" value="UniProtKB-UniRule"/>
</dbReference>
<comment type="function">
    <text evidence="7">Cleaves the N-terminal amino acid of tripeptides.</text>
</comment>
<keyword evidence="7 11" id="KW-0031">Aminopeptidase</keyword>
<comment type="subcellular location">
    <subcellularLocation>
        <location evidence="7">Cytoplasm</location>
    </subcellularLocation>
</comment>
<dbReference type="EMBL" id="FMMM01000078">
    <property type="protein sequence ID" value="SCQ24268.1"/>
    <property type="molecule type" value="Genomic_DNA"/>
</dbReference>
<evidence type="ECO:0000256" key="3">
    <source>
        <dbReference type="ARBA" id="ARBA00022723"/>
    </source>
</evidence>
<evidence type="ECO:0000256" key="9">
    <source>
        <dbReference type="PIRSR" id="PIRSR037215-2"/>
    </source>
</evidence>
<evidence type="ECO:0000256" key="7">
    <source>
        <dbReference type="HAMAP-Rule" id="MF_00550"/>
    </source>
</evidence>
<reference evidence="11 12" key="1">
    <citation type="submission" date="2016-09" db="EMBL/GenBank/DDBJ databases">
        <authorList>
            <person name="Capua I."/>
            <person name="De Benedictis P."/>
            <person name="Joannis T."/>
            <person name="Lombin L.H."/>
            <person name="Cattoli G."/>
        </authorList>
    </citation>
    <scope>NUCLEOTIDE SEQUENCE [LARGE SCALE GENOMIC DNA]</scope>
    <source>
        <strain evidence="11 12">UB20</strain>
    </source>
</reference>
<gene>
    <name evidence="7 11" type="primary">pepT</name>
    <name evidence="11" type="ORF">TFUB20_02406</name>
</gene>
<accession>A0A1D3UYE3</accession>
<dbReference type="Pfam" id="PF01546">
    <property type="entry name" value="Peptidase_M20"/>
    <property type="match status" value="1"/>
</dbReference>
<evidence type="ECO:0000256" key="5">
    <source>
        <dbReference type="ARBA" id="ARBA00022833"/>
    </source>
</evidence>
<dbReference type="NCBIfam" id="NF009920">
    <property type="entry name" value="PRK13381.1"/>
    <property type="match status" value="1"/>
</dbReference>
<feature type="binding site" evidence="7 9">
    <location>
        <position position="140"/>
    </location>
    <ligand>
        <name>Zn(2+)</name>
        <dbReference type="ChEBI" id="CHEBI:29105"/>
        <label>1</label>
    </ligand>
</feature>
<dbReference type="HAMAP" id="MF_00550">
    <property type="entry name" value="Aminopeptidase_M20"/>
    <property type="match status" value="1"/>
</dbReference>
<dbReference type="PANTHER" id="PTHR42994:SF1">
    <property type="entry name" value="PEPTIDASE T"/>
    <property type="match status" value="1"/>
</dbReference>
<dbReference type="Gene3D" id="3.30.70.360">
    <property type="match status" value="1"/>
</dbReference>
<dbReference type="Proteomes" id="UP000182057">
    <property type="component" value="Unassembled WGS sequence"/>
</dbReference>
<feature type="binding site" evidence="7 9">
    <location>
        <position position="197"/>
    </location>
    <ligand>
        <name>Zn(2+)</name>
        <dbReference type="ChEBI" id="CHEBI:29105"/>
        <label>1</label>
    </ligand>
</feature>
<keyword evidence="6 7" id="KW-0482">Metalloprotease</keyword>
<dbReference type="EC" id="3.4.11.4" evidence="7"/>
<evidence type="ECO:0000256" key="8">
    <source>
        <dbReference type="PIRSR" id="PIRSR037215-1"/>
    </source>
</evidence>
<dbReference type="NCBIfam" id="TIGR01882">
    <property type="entry name" value="peptidase-T"/>
    <property type="match status" value="1"/>
</dbReference>
<comment type="similarity">
    <text evidence="1 7">Belongs to the peptidase M20B family.</text>
</comment>
<feature type="binding site" evidence="7 9">
    <location>
        <position position="378"/>
    </location>
    <ligand>
        <name>Zn(2+)</name>
        <dbReference type="ChEBI" id="CHEBI:29105"/>
        <label>2</label>
    </ligand>
</feature>
<dbReference type="InterPro" id="IPR001261">
    <property type="entry name" value="ArgE/DapE_CS"/>
</dbReference>
<name>A0A1D3UYE3_TANFO</name>
<dbReference type="OrthoDB" id="9804934at2"/>
<dbReference type="PANTHER" id="PTHR42994">
    <property type="entry name" value="PEPTIDASE T"/>
    <property type="match status" value="1"/>
</dbReference>
<evidence type="ECO:0000256" key="1">
    <source>
        <dbReference type="ARBA" id="ARBA00009692"/>
    </source>
</evidence>
<dbReference type="GO" id="GO:0008237">
    <property type="term" value="F:metallopeptidase activity"/>
    <property type="evidence" value="ECO:0007669"/>
    <property type="project" value="UniProtKB-KW"/>
</dbReference>
<dbReference type="PIRSF" id="PIRSF037215">
    <property type="entry name" value="Peptidase_M20B"/>
    <property type="match status" value="1"/>
</dbReference>
<keyword evidence="3 7" id="KW-0479">Metal-binding</keyword>
<feature type="active site" description="Proton acceptor" evidence="7 8">
    <location>
        <position position="174"/>
    </location>
</feature>
<dbReference type="SUPFAM" id="SSF53187">
    <property type="entry name" value="Zn-dependent exopeptidases"/>
    <property type="match status" value="1"/>
</dbReference>
<sequence>MNTTDRFLRYVSFDTRSDEKAQTTPSTPGQMHLAKYLARELKDIGMDDVSLDANGYLMATLPSTTLREGIPTIGFIAHMDTSPDMTGKDVKPRIVTYDGGTIVLNEAEQIVLSPDTFPELANYVGQELIVTDGTTLLGADDKAGIAAIVSAMEYLLAHPEIAHGKVRVGFTPDEEIGRGADRFDVDRFGCDWAYTIDGGEIGELEYENFNAAQAVITIKGRNVHPGYAQNKMINAALLAAELSVSLPNEQRPEKTSGYEGFFHLTRLEATVEEATLHYIIRDHDRALFEQKKDLLRTLANRMETKYPGCVTVEVRDQYYNMREIIEPGMEVIEYACEAMRAAGVTPRIRPVRGGTDGARLSFMGLPCPNLFAGGLNFHGRYEYLPVRSLEKSKETIIQLCHIITDQTK</sequence>
<dbReference type="GO" id="GO:0008270">
    <property type="term" value="F:zinc ion binding"/>
    <property type="evidence" value="ECO:0007669"/>
    <property type="project" value="UniProtKB-UniRule"/>
</dbReference>
<dbReference type="GO" id="GO:0045148">
    <property type="term" value="F:tripeptide aminopeptidase activity"/>
    <property type="evidence" value="ECO:0007669"/>
    <property type="project" value="UniProtKB-UniRule"/>
</dbReference>